<organism evidence="2 3">
    <name type="scientific">Halobacillus litoralis</name>
    <dbReference type="NCBI Taxonomy" id="45668"/>
    <lineage>
        <taxon>Bacteria</taxon>
        <taxon>Bacillati</taxon>
        <taxon>Bacillota</taxon>
        <taxon>Bacilli</taxon>
        <taxon>Bacillales</taxon>
        <taxon>Bacillaceae</taxon>
        <taxon>Halobacillus</taxon>
    </lineage>
</organism>
<dbReference type="AlphaFoldDB" id="A0A845DRZ2"/>
<evidence type="ECO:0000313" key="3">
    <source>
        <dbReference type="Proteomes" id="UP000460949"/>
    </source>
</evidence>
<dbReference type="RefSeq" id="WP_160836941.1">
    <property type="nucleotide sequence ID" value="NZ_WMET01000002.1"/>
</dbReference>
<gene>
    <name evidence="2" type="ORF">GLW04_10570</name>
</gene>
<feature type="domain" description="N-acetyltransferase" evidence="1">
    <location>
        <begin position="143"/>
        <end position="282"/>
    </location>
</feature>
<dbReference type="PROSITE" id="PS51186">
    <property type="entry name" value="GNAT"/>
    <property type="match status" value="1"/>
</dbReference>
<dbReference type="SUPFAM" id="SSF55729">
    <property type="entry name" value="Acyl-CoA N-acyltransferases (Nat)"/>
    <property type="match status" value="1"/>
</dbReference>
<dbReference type="InterPro" id="IPR000182">
    <property type="entry name" value="GNAT_dom"/>
</dbReference>
<dbReference type="Proteomes" id="UP000460949">
    <property type="component" value="Unassembled WGS sequence"/>
</dbReference>
<sequence>MIIHNDESPESFFSKVEPLLLEREAENNLPLGVLERYVSGREAGSCYTLRITEGGKAVYTALRTPPHLWILPTVTADAASYIKAAARHLYNHEYEVPGVIGDQSSTAVFVEEWKQLTSAIPQVHVQQGVHRLDELNDIPQSSGELQAADKSHQSMVAEWMTQYGKETEESLVVERAPELAESLIHDQRLFLWLVDGIPVSMAGRARTTKNGATINAVFTPDSFKKKGYATQAVWHLTKDLLQQGYSFCSLYTDLANPTSNSIYKKIGYNKISDSIVYHFHKN</sequence>
<reference evidence="2 3" key="1">
    <citation type="submission" date="2019-11" db="EMBL/GenBank/DDBJ databases">
        <title>Genome sequences of 17 halophilic strains isolated from different environments.</title>
        <authorList>
            <person name="Furrow R.E."/>
        </authorList>
    </citation>
    <scope>NUCLEOTIDE SEQUENCE [LARGE SCALE GENOMIC DNA]</scope>
    <source>
        <strain evidence="2 3">22511_23_Filter</strain>
    </source>
</reference>
<evidence type="ECO:0000313" key="2">
    <source>
        <dbReference type="EMBL" id="MYL20333.1"/>
    </source>
</evidence>
<comment type="caution">
    <text evidence="2">The sequence shown here is derived from an EMBL/GenBank/DDBJ whole genome shotgun (WGS) entry which is preliminary data.</text>
</comment>
<dbReference type="InterPro" id="IPR016181">
    <property type="entry name" value="Acyl_CoA_acyltransferase"/>
</dbReference>
<name>A0A845DRZ2_9BACI</name>
<proteinExistence type="predicted"/>
<dbReference type="GO" id="GO:0016747">
    <property type="term" value="F:acyltransferase activity, transferring groups other than amino-acyl groups"/>
    <property type="evidence" value="ECO:0007669"/>
    <property type="project" value="InterPro"/>
</dbReference>
<dbReference type="Pfam" id="PF08445">
    <property type="entry name" value="FR47"/>
    <property type="match status" value="1"/>
</dbReference>
<dbReference type="InterPro" id="IPR013653">
    <property type="entry name" value="GCN5-like_dom"/>
</dbReference>
<keyword evidence="2" id="KW-0808">Transferase</keyword>
<evidence type="ECO:0000259" key="1">
    <source>
        <dbReference type="PROSITE" id="PS51186"/>
    </source>
</evidence>
<dbReference type="Gene3D" id="3.40.630.30">
    <property type="match status" value="1"/>
</dbReference>
<protein>
    <submittedName>
        <fullName evidence="2">GNAT family N-acetyltransferase</fullName>
    </submittedName>
</protein>
<accession>A0A845DRZ2</accession>
<dbReference type="EMBL" id="WMET01000002">
    <property type="protein sequence ID" value="MYL20333.1"/>
    <property type="molecule type" value="Genomic_DNA"/>
</dbReference>